<evidence type="ECO:0000313" key="2">
    <source>
        <dbReference type="EMBL" id="SHK50078.1"/>
    </source>
</evidence>
<keyword evidence="4" id="KW-1185">Reference proteome</keyword>
<dbReference type="Proteomes" id="UP000092605">
    <property type="component" value="Unassembled WGS sequence"/>
</dbReference>
<evidence type="ECO:0000313" key="4">
    <source>
        <dbReference type="Proteomes" id="UP000323392"/>
    </source>
</evidence>
<dbReference type="STRING" id="1121328.JWYL7_0556"/>
<reference evidence="1 3" key="1">
    <citation type="submission" date="2016-02" db="EMBL/GenBank/DDBJ databases">
        <title>Draft genome sequence for Clostridium paradoxum JW-YL-7.</title>
        <authorList>
            <person name="Utturkar S.M."/>
            <person name="Lancaster A."/>
            <person name="Poole F.L."/>
            <person name="Adams M.W."/>
            <person name="Brown S.D."/>
        </authorList>
    </citation>
    <scope>NUCLEOTIDE SEQUENCE [LARGE SCALE GENOMIC DNA]</scope>
    <source>
        <strain evidence="1 3">JW-YL-7</strain>
    </source>
</reference>
<evidence type="ECO:0000313" key="3">
    <source>
        <dbReference type="Proteomes" id="UP000092605"/>
    </source>
</evidence>
<sequence>MFNNFLRETAILKTKTGIDEYGKPSHMEKEIKCRIEEKIKVILSPSGEEVISTSRVFLDKDTQINIGDLIDNKKIITINTIKNYRGKIEGKEAFLQ</sequence>
<gene>
    <name evidence="1" type="ORF">JWYL7_0556</name>
    <name evidence="2" type="ORF">SAMN05661008_00333</name>
</gene>
<reference evidence="2 4" key="2">
    <citation type="submission" date="2016-11" db="EMBL/GenBank/DDBJ databases">
        <authorList>
            <person name="Varghese N."/>
            <person name="Submissions S."/>
        </authorList>
    </citation>
    <scope>NUCLEOTIDE SEQUENCE [LARGE SCALE GENOMIC DNA]</scope>
    <source>
        <strain evidence="2 4">DSM 7308</strain>
    </source>
</reference>
<proteinExistence type="predicted"/>
<organism evidence="1 3">
    <name type="scientific">Alkalithermobacter thermoalcaliphilus JW-YL-7 = DSM 7308</name>
    <dbReference type="NCBI Taxonomy" id="1121328"/>
    <lineage>
        <taxon>Bacteria</taxon>
        <taxon>Bacillati</taxon>
        <taxon>Bacillota</taxon>
        <taxon>Clostridia</taxon>
        <taxon>Peptostreptococcales</taxon>
        <taxon>Tepidibacteraceae</taxon>
        <taxon>Alkalithermobacter</taxon>
    </lineage>
</organism>
<dbReference type="EMBL" id="LSFY01000001">
    <property type="protein sequence ID" value="KXZ39481.1"/>
    <property type="molecule type" value="Genomic_DNA"/>
</dbReference>
<comment type="caution">
    <text evidence="1">The sequence shown here is derived from an EMBL/GenBank/DDBJ whole genome shotgun (WGS) entry which is preliminary data.</text>
</comment>
<dbReference type="Proteomes" id="UP000323392">
    <property type="component" value="Unassembled WGS sequence"/>
</dbReference>
<name>A0A150FPB9_CLOPD</name>
<protein>
    <submittedName>
        <fullName evidence="1">Uncharacterized protein</fullName>
    </submittedName>
</protein>
<evidence type="ECO:0000313" key="1">
    <source>
        <dbReference type="EMBL" id="KXZ39481.1"/>
    </source>
</evidence>
<dbReference type="AlphaFoldDB" id="A0A150FPB9"/>
<dbReference type="PATRIC" id="fig|1121328.3.peg.556"/>
<dbReference type="RefSeq" id="WP_066068738.1">
    <property type="nucleotide sequence ID" value="NZ_FRBG01000002.1"/>
</dbReference>
<accession>A0A150FPB9</accession>
<dbReference type="EMBL" id="FRBG01000002">
    <property type="protein sequence ID" value="SHK50078.1"/>
    <property type="molecule type" value="Genomic_DNA"/>
</dbReference>